<evidence type="ECO:0000313" key="3">
    <source>
        <dbReference type="EMBL" id="QJA79707.1"/>
    </source>
</evidence>
<dbReference type="InterPro" id="IPR013216">
    <property type="entry name" value="Methyltransf_11"/>
</dbReference>
<dbReference type="AlphaFoldDB" id="A0A6M3IXY3"/>
<accession>A0A6M3IXY3</accession>
<dbReference type="GO" id="GO:0032259">
    <property type="term" value="P:methylation"/>
    <property type="evidence" value="ECO:0007669"/>
    <property type="project" value="UniProtKB-KW"/>
</dbReference>
<dbReference type="Pfam" id="PF08241">
    <property type="entry name" value="Methyltransf_11"/>
    <property type="match status" value="1"/>
</dbReference>
<name>A0A6M3IXY3_9ZZZZ</name>
<organism evidence="2">
    <name type="scientific">viral metagenome</name>
    <dbReference type="NCBI Taxonomy" id="1070528"/>
    <lineage>
        <taxon>unclassified sequences</taxon>
        <taxon>metagenomes</taxon>
        <taxon>organismal metagenomes</taxon>
    </lineage>
</organism>
<keyword evidence="2" id="KW-0489">Methyltransferase</keyword>
<gene>
    <name evidence="3" type="ORF">MM415A00842_0018</name>
    <name evidence="2" type="ORF">MM415B00852_0018</name>
</gene>
<sequence>MQNWKTDSKLHSCNRDSNLKKQLDYHKTYVKEFLDSDPLQDWPSFERCKGLWKFCEDNIVEFKKGIRVLDCGTKDGQFPEWLVSQGYDALGIDVSKKYVEYAESKGRPVMYTNVCKMHFYDDIFNVVFSHHILGLTPDYNVALREMFRVISRNGILITLNDCPGNPKKHYHYIRSVDDLRESLNKISMCNILYFDYYKNDKEFLIVLQKDDYEDNCDIRYA</sequence>
<dbReference type="EMBL" id="MT141457">
    <property type="protein sequence ID" value="QJA61925.1"/>
    <property type="molecule type" value="Genomic_DNA"/>
</dbReference>
<feature type="domain" description="Methyltransferase type 11" evidence="1">
    <location>
        <begin position="69"/>
        <end position="157"/>
    </location>
</feature>
<dbReference type="Gene3D" id="3.40.50.150">
    <property type="entry name" value="Vaccinia Virus protein VP39"/>
    <property type="match status" value="1"/>
</dbReference>
<dbReference type="EMBL" id="MT142391">
    <property type="protein sequence ID" value="QJA79707.1"/>
    <property type="molecule type" value="Genomic_DNA"/>
</dbReference>
<reference evidence="2" key="1">
    <citation type="submission" date="2020-03" db="EMBL/GenBank/DDBJ databases">
        <title>The deep terrestrial virosphere.</title>
        <authorList>
            <person name="Holmfeldt K."/>
            <person name="Nilsson E."/>
            <person name="Simone D."/>
            <person name="Lopez-Fernandez M."/>
            <person name="Wu X."/>
            <person name="de Brujin I."/>
            <person name="Lundin D."/>
            <person name="Andersson A."/>
            <person name="Bertilsson S."/>
            <person name="Dopson M."/>
        </authorList>
    </citation>
    <scope>NUCLEOTIDE SEQUENCE</scope>
    <source>
        <strain evidence="3">MM415A00842</strain>
        <strain evidence="2">MM415B00852</strain>
    </source>
</reference>
<evidence type="ECO:0000313" key="2">
    <source>
        <dbReference type="EMBL" id="QJA61925.1"/>
    </source>
</evidence>
<dbReference type="CDD" id="cd02440">
    <property type="entry name" value="AdoMet_MTases"/>
    <property type="match status" value="1"/>
</dbReference>
<proteinExistence type="predicted"/>
<evidence type="ECO:0000259" key="1">
    <source>
        <dbReference type="Pfam" id="PF08241"/>
    </source>
</evidence>
<dbReference type="SUPFAM" id="SSF53335">
    <property type="entry name" value="S-adenosyl-L-methionine-dependent methyltransferases"/>
    <property type="match status" value="1"/>
</dbReference>
<dbReference type="InterPro" id="IPR029063">
    <property type="entry name" value="SAM-dependent_MTases_sf"/>
</dbReference>
<keyword evidence="2" id="KW-0808">Transferase</keyword>
<dbReference type="GO" id="GO:0008757">
    <property type="term" value="F:S-adenosylmethionine-dependent methyltransferase activity"/>
    <property type="evidence" value="ECO:0007669"/>
    <property type="project" value="InterPro"/>
</dbReference>
<protein>
    <submittedName>
        <fullName evidence="2">Putative methyltransferase</fullName>
    </submittedName>
</protein>